<dbReference type="SUPFAM" id="SSF51338">
    <property type="entry name" value="Composite domain of metallo-dependent hydrolases"/>
    <property type="match status" value="1"/>
</dbReference>
<evidence type="ECO:0000313" key="3">
    <source>
        <dbReference type="Proteomes" id="UP000578091"/>
    </source>
</evidence>
<dbReference type="GO" id="GO:0016810">
    <property type="term" value="F:hydrolase activity, acting on carbon-nitrogen (but not peptide) bonds"/>
    <property type="evidence" value="ECO:0007669"/>
    <property type="project" value="InterPro"/>
</dbReference>
<evidence type="ECO:0000313" key="2">
    <source>
        <dbReference type="EMBL" id="NZA28619.1"/>
    </source>
</evidence>
<dbReference type="PANTHER" id="PTHR43135">
    <property type="entry name" value="ALPHA-D-RIBOSE 1-METHYLPHOSPHONATE 5-TRIPHOSPHATE DIPHOSPHATASE"/>
    <property type="match status" value="1"/>
</dbReference>
<dbReference type="Proteomes" id="UP000578091">
    <property type="component" value="Unassembled WGS sequence"/>
</dbReference>
<sequence>MVAPALASPPAHDGPRYLHAGRLLADPASGQVLSRMTVVLEGGRVVDLRDGFVGTPGETIDLSDRFVLPGLIDSHVHLGHENGPDDKLLRTVRSAADLAINGVRFARRTLDAGFTTVADLGAENEAIFALRDGIAAGKLPGPRILAAGNVLSPHGGEGDLFGYRDDVTRALQRPNLCSGADDCRRLVRQQVQRGADLIKIVATGAVLSDADAGVDQQFTDAELRAIVETTHALGRRVTAHALGRRVTAHAHGAAGVNAFLHAGGDAIEHGTWLDDESVVLFKRGGTWLVPTLLAGETVAGWSADPDSFLSPAAKAKAASVGPAMLSMARRAHAAGVPIAFGTDSGVSRHGDNAREFGLLVAAGLTPLEAIRTATVNAAAHLGLAEQIGRLAPGMTADLIAVDGDPLQDVGALRRVRFVMRAGVVHKDQREVTCTVGDFC</sequence>
<dbReference type="Gene3D" id="2.30.40.10">
    <property type="entry name" value="Urease, subunit C, domain 1"/>
    <property type="match status" value="1"/>
</dbReference>
<evidence type="ECO:0000259" key="1">
    <source>
        <dbReference type="Pfam" id="PF01979"/>
    </source>
</evidence>
<comment type="caution">
    <text evidence="2">The sequence shown here is derived from an EMBL/GenBank/DDBJ whole genome shotgun (WGS) entry which is preliminary data.</text>
</comment>
<keyword evidence="3" id="KW-1185">Reference proteome</keyword>
<dbReference type="Pfam" id="PF01979">
    <property type="entry name" value="Amidohydro_1"/>
    <property type="match status" value="1"/>
</dbReference>
<dbReference type="Gene3D" id="3.20.20.140">
    <property type="entry name" value="Metal-dependent hydrolases"/>
    <property type="match status" value="1"/>
</dbReference>
<accession>A0A853JJ72</accession>
<keyword evidence="2" id="KW-0378">Hydrolase</keyword>
<organism evidence="2 3">
    <name type="scientific">Luteimonas salinisoli</name>
    <dbReference type="NCBI Taxonomy" id="2752307"/>
    <lineage>
        <taxon>Bacteria</taxon>
        <taxon>Pseudomonadati</taxon>
        <taxon>Pseudomonadota</taxon>
        <taxon>Gammaproteobacteria</taxon>
        <taxon>Lysobacterales</taxon>
        <taxon>Lysobacteraceae</taxon>
        <taxon>Luteimonas</taxon>
    </lineage>
</organism>
<feature type="domain" description="Amidohydrolase-related" evidence="1">
    <location>
        <begin position="66"/>
        <end position="422"/>
    </location>
</feature>
<dbReference type="CDD" id="cd01299">
    <property type="entry name" value="Met_dep_hydrolase_A"/>
    <property type="match status" value="1"/>
</dbReference>
<reference evidence="2 3" key="1">
    <citation type="submission" date="2020-07" db="EMBL/GenBank/DDBJ databases">
        <title>Luteimonas sp. SJ-92.</title>
        <authorList>
            <person name="Huang X.-X."/>
            <person name="Xu L."/>
            <person name="Sun J.-Q."/>
        </authorList>
    </citation>
    <scope>NUCLEOTIDE SEQUENCE [LARGE SCALE GENOMIC DNA]</scope>
    <source>
        <strain evidence="2 3">SJ-92</strain>
    </source>
</reference>
<proteinExistence type="predicted"/>
<protein>
    <submittedName>
        <fullName evidence="2">Amidohydrolase family protein</fullName>
    </submittedName>
</protein>
<dbReference type="InterPro" id="IPR006680">
    <property type="entry name" value="Amidohydro-rel"/>
</dbReference>
<dbReference type="EMBL" id="JACCKA010000094">
    <property type="protein sequence ID" value="NZA28619.1"/>
    <property type="molecule type" value="Genomic_DNA"/>
</dbReference>
<dbReference type="InterPro" id="IPR011059">
    <property type="entry name" value="Metal-dep_hydrolase_composite"/>
</dbReference>
<dbReference type="InterPro" id="IPR032466">
    <property type="entry name" value="Metal_Hydrolase"/>
</dbReference>
<gene>
    <name evidence="2" type="ORF">H0E84_19780</name>
</gene>
<dbReference type="InterPro" id="IPR051781">
    <property type="entry name" value="Metallo-dep_Hydrolase"/>
</dbReference>
<dbReference type="AlphaFoldDB" id="A0A853JJ72"/>
<dbReference type="PANTHER" id="PTHR43135:SF3">
    <property type="entry name" value="ALPHA-D-RIBOSE 1-METHYLPHOSPHONATE 5-TRIPHOSPHATE DIPHOSPHATASE"/>
    <property type="match status" value="1"/>
</dbReference>
<dbReference type="InterPro" id="IPR057744">
    <property type="entry name" value="OTAase-like"/>
</dbReference>
<dbReference type="SUPFAM" id="SSF51556">
    <property type="entry name" value="Metallo-dependent hydrolases"/>
    <property type="match status" value="1"/>
</dbReference>
<name>A0A853JJ72_9GAMM</name>